<sequence length="43" mass="4973">MVVKNKILITGSSGFIGKHLTLEFLHSKYQIFAILRNKKKNKK</sequence>
<proteinExistence type="predicted"/>
<dbReference type="SUPFAM" id="SSF51735">
    <property type="entry name" value="NAD(P)-binding Rossmann-fold domains"/>
    <property type="match status" value="1"/>
</dbReference>
<evidence type="ECO:0000259" key="1">
    <source>
        <dbReference type="Pfam" id="PF05368"/>
    </source>
</evidence>
<dbReference type="InterPro" id="IPR008030">
    <property type="entry name" value="NmrA-like"/>
</dbReference>
<gene>
    <name evidence="2" type="ORF">METZ01_LOCUS467991</name>
</gene>
<reference evidence="2" key="1">
    <citation type="submission" date="2018-05" db="EMBL/GenBank/DDBJ databases">
        <authorList>
            <person name="Lanie J.A."/>
            <person name="Ng W.-L."/>
            <person name="Kazmierczak K.M."/>
            <person name="Andrzejewski T.M."/>
            <person name="Davidsen T.M."/>
            <person name="Wayne K.J."/>
            <person name="Tettelin H."/>
            <person name="Glass J.I."/>
            <person name="Rusch D."/>
            <person name="Podicherti R."/>
            <person name="Tsui H.-C.T."/>
            <person name="Winkler M.E."/>
        </authorList>
    </citation>
    <scope>NUCLEOTIDE SEQUENCE</scope>
</reference>
<accession>A0A383B4U5</accession>
<dbReference type="Gene3D" id="3.40.50.720">
    <property type="entry name" value="NAD(P)-binding Rossmann-like Domain"/>
    <property type="match status" value="1"/>
</dbReference>
<dbReference type="Pfam" id="PF05368">
    <property type="entry name" value="NmrA"/>
    <property type="match status" value="1"/>
</dbReference>
<dbReference type="EMBL" id="UINC01197575">
    <property type="protein sequence ID" value="SVE15137.1"/>
    <property type="molecule type" value="Genomic_DNA"/>
</dbReference>
<name>A0A383B4U5_9ZZZZ</name>
<evidence type="ECO:0000313" key="2">
    <source>
        <dbReference type="EMBL" id="SVE15137.1"/>
    </source>
</evidence>
<feature type="domain" description="NmrA-like" evidence="1">
    <location>
        <begin position="4"/>
        <end position="41"/>
    </location>
</feature>
<dbReference type="AlphaFoldDB" id="A0A383B4U5"/>
<dbReference type="InterPro" id="IPR036291">
    <property type="entry name" value="NAD(P)-bd_dom_sf"/>
</dbReference>
<protein>
    <recommendedName>
        <fullName evidence="1">NmrA-like domain-containing protein</fullName>
    </recommendedName>
</protein>
<organism evidence="2">
    <name type="scientific">marine metagenome</name>
    <dbReference type="NCBI Taxonomy" id="408172"/>
    <lineage>
        <taxon>unclassified sequences</taxon>
        <taxon>metagenomes</taxon>
        <taxon>ecological metagenomes</taxon>
    </lineage>
</organism>